<dbReference type="GO" id="GO:0005576">
    <property type="term" value="C:extracellular region"/>
    <property type="evidence" value="ECO:0007669"/>
    <property type="project" value="UniProtKB-SubCell"/>
</dbReference>
<dbReference type="Proteomes" id="UP000799291">
    <property type="component" value="Unassembled WGS sequence"/>
</dbReference>
<dbReference type="InterPro" id="IPR051735">
    <property type="entry name" value="CFEM_domain"/>
</dbReference>
<evidence type="ECO:0000256" key="1">
    <source>
        <dbReference type="ARBA" id="ARBA00004609"/>
    </source>
</evidence>
<feature type="signal peptide" evidence="17">
    <location>
        <begin position="1"/>
        <end position="16"/>
    </location>
</feature>
<evidence type="ECO:0000256" key="4">
    <source>
        <dbReference type="ARBA" id="ARBA00022475"/>
    </source>
</evidence>
<evidence type="ECO:0000256" key="15">
    <source>
        <dbReference type="PROSITE-ProRule" id="PRU01356"/>
    </source>
</evidence>
<sequence length="220" mass="21505">MKSILALLAIAALTTAQSISDIPTCALSCLTTSVSAVGCSLTDFECSCKKSAELTTALTPCVTENCDVADQPKVVEALVGICKSQGITVSAPQVTATATAAPTSSAIPTSAPSPPAITTDTDPDDDGETCVPVTVIVTQILTEVPGSNPTPTSVRTTASPVPPYPTGSSKPSGGVPSGTAPSGTGARPTSGTPPEFTGAALKGKVPAGLAGVLGLAAALL</sequence>
<evidence type="ECO:0000256" key="2">
    <source>
        <dbReference type="ARBA" id="ARBA00004613"/>
    </source>
</evidence>
<keyword evidence="5" id="KW-0964">Secreted</keyword>
<dbReference type="Pfam" id="PF05730">
    <property type="entry name" value="CFEM"/>
    <property type="match status" value="1"/>
</dbReference>
<keyword evidence="9 17" id="KW-0732">Signal</keyword>
<keyword evidence="4" id="KW-1003">Cell membrane</keyword>
<evidence type="ECO:0000256" key="7">
    <source>
        <dbReference type="ARBA" id="ARBA00022622"/>
    </source>
</evidence>
<dbReference type="GO" id="GO:0005886">
    <property type="term" value="C:plasma membrane"/>
    <property type="evidence" value="ECO:0007669"/>
    <property type="project" value="UniProtKB-SubCell"/>
</dbReference>
<feature type="domain" description="CFEM" evidence="18">
    <location>
        <begin position="1"/>
        <end position="109"/>
    </location>
</feature>
<feature type="binding site" description="axial binding residue" evidence="15">
    <location>
        <position position="43"/>
    </location>
    <ligand>
        <name>heme</name>
        <dbReference type="ChEBI" id="CHEBI:30413"/>
    </ligand>
    <ligandPart>
        <name>Fe</name>
        <dbReference type="ChEBI" id="CHEBI:18248"/>
    </ligandPart>
</feature>
<keyword evidence="13" id="KW-0325">Glycoprotein</keyword>
<organism evidence="19 20">
    <name type="scientific">Lentithecium fluviatile CBS 122367</name>
    <dbReference type="NCBI Taxonomy" id="1168545"/>
    <lineage>
        <taxon>Eukaryota</taxon>
        <taxon>Fungi</taxon>
        <taxon>Dikarya</taxon>
        <taxon>Ascomycota</taxon>
        <taxon>Pezizomycotina</taxon>
        <taxon>Dothideomycetes</taxon>
        <taxon>Pleosporomycetidae</taxon>
        <taxon>Pleosporales</taxon>
        <taxon>Massarineae</taxon>
        <taxon>Lentitheciaceae</taxon>
        <taxon>Lentithecium</taxon>
    </lineage>
</organism>
<evidence type="ECO:0000313" key="19">
    <source>
        <dbReference type="EMBL" id="KAF2680467.1"/>
    </source>
</evidence>
<evidence type="ECO:0000256" key="9">
    <source>
        <dbReference type="ARBA" id="ARBA00022729"/>
    </source>
</evidence>
<feature type="disulfide bond" evidence="15">
    <location>
        <begin position="39"/>
        <end position="46"/>
    </location>
</feature>
<evidence type="ECO:0000256" key="17">
    <source>
        <dbReference type="SAM" id="SignalP"/>
    </source>
</evidence>
<comment type="similarity">
    <text evidence="3">Belongs to the RBT5 family.</text>
</comment>
<keyword evidence="8 15" id="KW-0479">Metal-binding</keyword>
<comment type="caution">
    <text evidence="15">Lacks conserved residue(s) required for the propagation of feature annotation.</text>
</comment>
<dbReference type="PANTHER" id="PTHR37928">
    <property type="entry name" value="CFEM DOMAIN PROTEIN (AFU_ORTHOLOGUE AFUA_6G14090)"/>
    <property type="match status" value="1"/>
</dbReference>
<proteinExistence type="inferred from homology"/>
<feature type="chain" id="PRO_5026078680" description="CFEM domain-containing protein" evidence="17">
    <location>
        <begin position="17"/>
        <end position="220"/>
    </location>
</feature>
<accession>A0A6G1IQE4</accession>
<evidence type="ECO:0000256" key="12">
    <source>
        <dbReference type="ARBA" id="ARBA00023157"/>
    </source>
</evidence>
<reference evidence="19" key="1">
    <citation type="journal article" date="2020" name="Stud. Mycol.">
        <title>101 Dothideomycetes genomes: a test case for predicting lifestyles and emergence of pathogens.</title>
        <authorList>
            <person name="Haridas S."/>
            <person name="Albert R."/>
            <person name="Binder M."/>
            <person name="Bloem J."/>
            <person name="Labutti K."/>
            <person name="Salamov A."/>
            <person name="Andreopoulos B."/>
            <person name="Baker S."/>
            <person name="Barry K."/>
            <person name="Bills G."/>
            <person name="Bluhm B."/>
            <person name="Cannon C."/>
            <person name="Castanera R."/>
            <person name="Culley D."/>
            <person name="Daum C."/>
            <person name="Ezra D."/>
            <person name="Gonzalez J."/>
            <person name="Henrissat B."/>
            <person name="Kuo A."/>
            <person name="Liang C."/>
            <person name="Lipzen A."/>
            <person name="Lutzoni F."/>
            <person name="Magnuson J."/>
            <person name="Mondo S."/>
            <person name="Nolan M."/>
            <person name="Ohm R."/>
            <person name="Pangilinan J."/>
            <person name="Park H.-J."/>
            <person name="Ramirez L."/>
            <person name="Alfaro M."/>
            <person name="Sun H."/>
            <person name="Tritt A."/>
            <person name="Yoshinaga Y."/>
            <person name="Zwiers L.-H."/>
            <person name="Turgeon B."/>
            <person name="Goodwin S."/>
            <person name="Spatafora J."/>
            <person name="Crous P."/>
            <person name="Grigoriev I."/>
        </authorList>
    </citation>
    <scope>NUCLEOTIDE SEQUENCE</scope>
    <source>
        <strain evidence="19">CBS 122367</strain>
    </source>
</reference>
<evidence type="ECO:0000256" key="11">
    <source>
        <dbReference type="ARBA" id="ARBA00023136"/>
    </source>
</evidence>
<protein>
    <recommendedName>
        <fullName evidence="18">CFEM domain-containing protein</fullName>
    </recommendedName>
</protein>
<keyword evidence="10 15" id="KW-0408">Iron</keyword>
<evidence type="ECO:0000256" key="10">
    <source>
        <dbReference type="ARBA" id="ARBA00023004"/>
    </source>
</evidence>
<dbReference type="EMBL" id="MU005596">
    <property type="protein sequence ID" value="KAF2680467.1"/>
    <property type="molecule type" value="Genomic_DNA"/>
</dbReference>
<dbReference type="SMART" id="SM00747">
    <property type="entry name" value="CFEM"/>
    <property type="match status" value="1"/>
</dbReference>
<feature type="compositionally biased region" description="Low complexity" evidence="16">
    <location>
        <begin position="166"/>
        <end position="178"/>
    </location>
</feature>
<evidence type="ECO:0000259" key="18">
    <source>
        <dbReference type="PROSITE" id="PS52012"/>
    </source>
</evidence>
<evidence type="ECO:0000256" key="14">
    <source>
        <dbReference type="ARBA" id="ARBA00023288"/>
    </source>
</evidence>
<keyword evidence="20" id="KW-1185">Reference proteome</keyword>
<dbReference type="AlphaFoldDB" id="A0A6G1IQE4"/>
<dbReference type="GO" id="GO:0046872">
    <property type="term" value="F:metal ion binding"/>
    <property type="evidence" value="ECO:0007669"/>
    <property type="project" value="UniProtKB-UniRule"/>
</dbReference>
<name>A0A6G1IQE4_9PLEO</name>
<feature type="region of interest" description="Disordered" evidence="16">
    <location>
        <begin position="99"/>
        <end position="128"/>
    </location>
</feature>
<keyword evidence="11" id="KW-0472">Membrane</keyword>
<feature type="compositionally biased region" description="Low complexity" evidence="16">
    <location>
        <begin position="99"/>
        <end position="120"/>
    </location>
</feature>
<dbReference type="OrthoDB" id="3767534at2759"/>
<gene>
    <name evidence="19" type="ORF">K458DRAFT_392806</name>
</gene>
<keyword evidence="14" id="KW-0449">Lipoprotein</keyword>
<dbReference type="PANTHER" id="PTHR37928:SF2">
    <property type="entry name" value="GPI ANCHORED CFEM DOMAIN PROTEIN (AFU_ORTHOLOGUE AFUA_6G10580)"/>
    <property type="match status" value="1"/>
</dbReference>
<feature type="compositionally biased region" description="Polar residues" evidence="16">
    <location>
        <begin position="179"/>
        <end position="192"/>
    </location>
</feature>
<evidence type="ECO:0000256" key="6">
    <source>
        <dbReference type="ARBA" id="ARBA00022617"/>
    </source>
</evidence>
<feature type="region of interest" description="Disordered" evidence="16">
    <location>
        <begin position="142"/>
        <end position="199"/>
    </location>
</feature>
<evidence type="ECO:0000256" key="3">
    <source>
        <dbReference type="ARBA" id="ARBA00010031"/>
    </source>
</evidence>
<dbReference type="InterPro" id="IPR008427">
    <property type="entry name" value="Extracellular_membr_CFEM_dom"/>
</dbReference>
<evidence type="ECO:0000256" key="5">
    <source>
        <dbReference type="ARBA" id="ARBA00022525"/>
    </source>
</evidence>
<evidence type="ECO:0000256" key="8">
    <source>
        <dbReference type="ARBA" id="ARBA00022723"/>
    </source>
</evidence>
<keyword evidence="6 15" id="KW-0349">Heme</keyword>
<keyword evidence="12 15" id="KW-1015">Disulfide bond</keyword>
<keyword evidence="7" id="KW-0336">GPI-anchor</keyword>
<evidence type="ECO:0000256" key="16">
    <source>
        <dbReference type="SAM" id="MobiDB-lite"/>
    </source>
</evidence>
<evidence type="ECO:0000256" key="13">
    <source>
        <dbReference type="ARBA" id="ARBA00023180"/>
    </source>
</evidence>
<feature type="compositionally biased region" description="Polar residues" evidence="16">
    <location>
        <begin position="142"/>
        <end position="159"/>
    </location>
</feature>
<dbReference type="PROSITE" id="PS52012">
    <property type="entry name" value="CFEM"/>
    <property type="match status" value="1"/>
</dbReference>
<dbReference type="GO" id="GO:0098552">
    <property type="term" value="C:side of membrane"/>
    <property type="evidence" value="ECO:0007669"/>
    <property type="project" value="UniProtKB-KW"/>
</dbReference>
<evidence type="ECO:0000313" key="20">
    <source>
        <dbReference type="Proteomes" id="UP000799291"/>
    </source>
</evidence>
<comment type="subcellular location">
    <subcellularLocation>
        <location evidence="1">Cell membrane</location>
        <topology evidence="1">Lipid-anchor</topology>
        <topology evidence="1">GPI-anchor</topology>
    </subcellularLocation>
    <subcellularLocation>
        <location evidence="2">Secreted</location>
    </subcellularLocation>
</comment>